<gene>
    <name evidence="1" type="ORF">Pr1d_21750</name>
</gene>
<reference evidence="1 2" key="1">
    <citation type="submission" date="2019-08" db="EMBL/GenBank/DDBJ databases">
        <title>Deep-cultivation of Planctomycetes and their phenomic and genomic characterization uncovers novel biology.</title>
        <authorList>
            <person name="Wiegand S."/>
            <person name="Jogler M."/>
            <person name="Boedeker C."/>
            <person name="Pinto D."/>
            <person name="Vollmers J."/>
            <person name="Rivas-Marin E."/>
            <person name="Kohn T."/>
            <person name="Peeters S.H."/>
            <person name="Heuer A."/>
            <person name="Rast P."/>
            <person name="Oberbeckmann S."/>
            <person name="Bunk B."/>
            <person name="Jeske O."/>
            <person name="Meyerdierks A."/>
            <person name="Storesund J.E."/>
            <person name="Kallscheuer N."/>
            <person name="Luecker S."/>
            <person name="Lage O.M."/>
            <person name="Pohl T."/>
            <person name="Merkel B.J."/>
            <person name="Hornburger P."/>
            <person name="Mueller R.-W."/>
            <person name="Bruemmer F."/>
            <person name="Labrenz M."/>
            <person name="Spormann A.M."/>
            <person name="Op den Camp H."/>
            <person name="Overmann J."/>
            <person name="Amann R."/>
            <person name="Jetten M.S.M."/>
            <person name="Mascher T."/>
            <person name="Medema M.H."/>
            <person name="Devos D.P."/>
            <person name="Kaster A.-K."/>
            <person name="Ovreas L."/>
            <person name="Rohde M."/>
            <person name="Galperin M.Y."/>
            <person name="Jogler C."/>
        </authorList>
    </citation>
    <scope>NUCLEOTIDE SEQUENCE [LARGE SCALE GENOMIC DNA]</scope>
    <source>
        <strain evidence="1 2">Pr1d</strain>
    </source>
</reference>
<protein>
    <recommendedName>
        <fullName evidence="3">Ferritin-like domain protein</fullName>
    </recommendedName>
</protein>
<name>A0A5B9Q7C3_9BACT</name>
<dbReference type="EMBL" id="CP042913">
    <property type="protein sequence ID" value="QEG34887.1"/>
    <property type="molecule type" value="Genomic_DNA"/>
</dbReference>
<dbReference type="Proteomes" id="UP000323917">
    <property type="component" value="Chromosome"/>
</dbReference>
<organism evidence="1 2">
    <name type="scientific">Bythopirellula goksoeyrii</name>
    <dbReference type="NCBI Taxonomy" id="1400387"/>
    <lineage>
        <taxon>Bacteria</taxon>
        <taxon>Pseudomonadati</taxon>
        <taxon>Planctomycetota</taxon>
        <taxon>Planctomycetia</taxon>
        <taxon>Pirellulales</taxon>
        <taxon>Lacipirellulaceae</taxon>
        <taxon>Bythopirellula</taxon>
    </lineage>
</organism>
<accession>A0A5B9Q7C3</accession>
<dbReference type="AlphaFoldDB" id="A0A5B9Q7C3"/>
<evidence type="ECO:0000313" key="1">
    <source>
        <dbReference type="EMBL" id="QEG34887.1"/>
    </source>
</evidence>
<keyword evidence="2" id="KW-1185">Reference proteome</keyword>
<evidence type="ECO:0008006" key="3">
    <source>
        <dbReference type="Google" id="ProtNLM"/>
    </source>
</evidence>
<dbReference type="OrthoDB" id="282205at2"/>
<proteinExistence type="predicted"/>
<dbReference type="RefSeq" id="WP_148073468.1">
    <property type="nucleotide sequence ID" value="NZ_CP042913.1"/>
</dbReference>
<dbReference type="KEGG" id="bgok:Pr1d_21750"/>
<evidence type="ECO:0000313" key="2">
    <source>
        <dbReference type="Proteomes" id="UP000323917"/>
    </source>
</evidence>
<sequence>MSQLSLYHLLNQLLGVVGKSFPQYIRYSRPYLPPGSEAISETIEAIVHDQDVLAERIGQLLIDAEAPLRSGEFPMEYTDTHDLSIDYQLKAAIGYQEQDIDSIRGLIEQLQSYPEAKALAEEALGMAKGHLESLQEVVPAGSSAT</sequence>